<dbReference type="PRINTS" id="PR00195">
    <property type="entry name" value="DYNAMIN"/>
</dbReference>
<keyword evidence="7" id="KW-1185">Reference proteome</keyword>
<reference evidence="6" key="1">
    <citation type="journal article" date="2023" name="Mol. Phylogenet. Evol.">
        <title>Genome-scale phylogeny and comparative genomics of the fungal order Sordariales.</title>
        <authorList>
            <person name="Hensen N."/>
            <person name="Bonometti L."/>
            <person name="Westerberg I."/>
            <person name="Brannstrom I.O."/>
            <person name="Guillou S."/>
            <person name="Cros-Aarteil S."/>
            <person name="Calhoun S."/>
            <person name="Haridas S."/>
            <person name="Kuo A."/>
            <person name="Mondo S."/>
            <person name="Pangilinan J."/>
            <person name="Riley R."/>
            <person name="LaButti K."/>
            <person name="Andreopoulos B."/>
            <person name="Lipzen A."/>
            <person name="Chen C."/>
            <person name="Yan M."/>
            <person name="Daum C."/>
            <person name="Ng V."/>
            <person name="Clum A."/>
            <person name="Steindorff A."/>
            <person name="Ohm R.A."/>
            <person name="Martin F."/>
            <person name="Silar P."/>
            <person name="Natvig D.O."/>
            <person name="Lalanne C."/>
            <person name="Gautier V."/>
            <person name="Ament-Velasquez S.L."/>
            <person name="Kruys A."/>
            <person name="Hutchinson M.I."/>
            <person name="Powell A.J."/>
            <person name="Barry K."/>
            <person name="Miller A.N."/>
            <person name="Grigoriev I.V."/>
            <person name="Debuchy R."/>
            <person name="Gladieux P."/>
            <person name="Hiltunen Thoren M."/>
            <person name="Johannesson H."/>
        </authorList>
    </citation>
    <scope>NUCLEOTIDE SEQUENCE</scope>
    <source>
        <strain evidence="6">CBS 538.74</strain>
    </source>
</reference>
<dbReference type="Pfam" id="PF00350">
    <property type="entry name" value="Dynamin_N"/>
    <property type="match status" value="1"/>
</dbReference>
<dbReference type="PANTHER" id="PTHR11566">
    <property type="entry name" value="DYNAMIN"/>
    <property type="match status" value="1"/>
</dbReference>
<dbReference type="GO" id="GO:0005874">
    <property type="term" value="C:microtubule"/>
    <property type="evidence" value="ECO:0007669"/>
    <property type="project" value="TreeGrafter"/>
</dbReference>
<dbReference type="InterPro" id="IPR000375">
    <property type="entry name" value="Dynamin_stalk"/>
</dbReference>
<evidence type="ECO:0000313" key="7">
    <source>
        <dbReference type="Proteomes" id="UP001302745"/>
    </source>
</evidence>
<dbReference type="GO" id="GO:0006897">
    <property type="term" value="P:endocytosis"/>
    <property type="evidence" value="ECO:0007669"/>
    <property type="project" value="TreeGrafter"/>
</dbReference>
<protein>
    <submittedName>
        <fullName evidence="6">Interferon-induced GTP-binding protein Mx</fullName>
    </submittedName>
</protein>
<dbReference type="GO" id="GO:0008017">
    <property type="term" value="F:microtubule binding"/>
    <property type="evidence" value="ECO:0007669"/>
    <property type="project" value="TreeGrafter"/>
</dbReference>
<name>A0AAN6VH61_9PEZI</name>
<evidence type="ECO:0000259" key="4">
    <source>
        <dbReference type="PROSITE" id="PS51388"/>
    </source>
</evidence>
<keyword evidence="1" id="KW-0547">Nucleotide-binding</keyword>
<feature type="domain" description="GED" evidence="4">
    <location>
        <begin position="566"/>
        <end position="657"/>
    </location>
</feature>
<dbReference type="GO" id="GO:0016020">
    <property type="term" value="C:membrane"/>
    <property type="evidence" value="ECO:0007669"/>
    <property type="project" value="TreeGrafter"/>
</dbReference>
<dbReference type="GO" id="GO:0048312">
    <property type="term" value="P:intracellular distribution of mitochondria"/>
    <property type="evidence" value="ECO:0007669"/>
    <property type="project" value="TreeGrafter"/>
</dbReference>
<dbReference type="Gene3D" id="3.40.50.300">
    <property type="entry name" value="P-loop containing nucleotide triphosphate hydrolases"/>
    <property type="match status" value="1"/>
</dbReference>
<feature type="region of interest" description="Disordered" evidence="3">
    <location>
        <begin position="661"/>
        <end position="766"/>
    </location>
</feature>
<dbReference type="GO" id="GO:0000266">
    <property type="term" value="P:mitochondrial fission"/>
    <property type="evidence" value="ECO:0007669"/>
    <property type="project" value="TreeGrafter"/>
</dbReference>
<evidence type="ECO:0000256" key="1">
    <source>
        <dbReference type="ARBA" id="ARBA00022741"/>
    </source>
</evidence>
<dbReference type="Pfam" id="PF01031">
    <property type="entry name" value="Dynamin_M"/>
    <property type="match status" value="1"/>
</dbReference>
<dbReference type="GO" id="GO:0016559">
    <property type="term" value="P:peroxisome fission"/>
    <property type="evidence" value="ECO:0007669"/>
    <property type="project" value="TreeGrafter"/>
</dbReference>
<sequence>MVAFPSDALSRLCSKDQLVLLDSIDQLRLHGINNYISLPSVLEAISGVSFPVKSNFVSIVPHDSRPEPERKALLAFRQELEDFADLGQLVERAKTKMGITAYSRAFAKDILRIEVTGLDRPHLTIVDLPGLIHSETKSQTTSDVDLIQDVVQSYMREPRWIILAVVSAKNDFANQVVLKLARAADPSGTRTLGVITKPDTLVPGGGSESMYVSLARNQEVEFRHGWYVVRNMDSEKGASNLLTRDAEEATFFSSGVWTALPHSSLGIDKLRGRLSKVLLGQIASELPGLMEEINQKFGSCRDQLEKLGEPRASPEDQRRYLVHLSQSFQMLVKTSVGGNYNNPFFSDAKTELGYQQRIRAVVQNLNESFASNMSLRGHYHQITDLEVAEPVSASSCDVVRITRDDFISMIEKLIGKTRGYLFLKQRRPWGEIARLHVDEVWNAASRFVKLVVAHTADASAAKALQLEVFEPAMKEVLKAMRDKTTVLLSPNQNSHPITYNHDFAETLRKVRSERRLKEPERLLRQFLGVNSLEPNNHLAACYDLKGLADALAKSASSEPDMKRSAAGEALDCLNAYYKVALKRFIDDMAVQVIEAELMRALDVILSPISIFEMPADQVTRVAGESEETRTERDQLNKQIEVLRSGLETCKRFVGFRISGGRSVDDSLTTQTDRHGSVENYPHGFGRSPDSESESEETKLEPMPELEPEEPDLELELEPEPEPEPEPETKPLLKKKKKKKKSSSSLWGIAEPPSASPPPTSSWGASI</sequence>
<dbReference type="PROSITE" id="PS51388">
    <property type="entry name" value="GED"/>
    <property type="match status" value="1"/>
</dbReference>
<dbReference type="CDD" id="cd08771">
    <property type="entry name" value="DLP_1"/>
    <property type="match status" value="1"/>
</dbReference>
<evidence type="ECO:0000256" key="2">
    <source>
        <dbReference type="ARBA" id="ARBA00023134"/>
    </source>
</evidence>
<proteinExistence type="predicted"/>
<feature type="compositionally biased region" description="Basic residues" evidence="3">
    <location>
        <begin position="731"/>
        <end position="741"/>
    </location>
</feature>
<dbReference type="EMBL" id="MU857052">
    <property type="protein sequence ID" value="KAK4150761.1"/>
    <property type="molecule type" value="Genomic_DNA"/>
</dbReference>
<feature type="compositionally biased region" description="Acidic residues" evidence="3">
    <location>
        <begin position="703"/>
        <end position="725"/>
    </location>
</feature>
<dbReference type="GO" id="GO:0005739">
    <property type="term" value="C:mitochondrion"/>
    <property type="evidence" value="ECO:0007669"/>
    <property type="project" value="TreeGrafter"/>
</dbReference>
<evidence type="ECO:0000313" key="6">
    <source>
        <dbReference type="EMBL" id="KAK4150761.1"/>
    </source>
</evidence>
<dbReference type="GO" id="GO:0003924">
    <property type="term" value="F:GTPase activity"/>
    <property type="evidence" value="ECO:0007669"/>
    <property type="project" value="InterPro"/>
</dbReference>
<dbReference type="InterPro" id="IPR027417">
    <property type="entry name" value="P-loop_NTPase"/>
</dbReference>
<evidence type="ECO:0000256" key="3">
    <source>
        <dbReference type="SAM" id="MobiDB-lite"/>
    </source>
</evidence>
<dbReference type="PANTHER" id="PTHR11566:SF21">
    <property type="entry name" value="DYNAMIN RELATED PROTEIN 1, ISOFORM A"/>
    <property type="match status" value="1"/>
</dbReference>
<evidence type="ECO:0000259" key="5">
    <source>
        <dbReference type="PROSITE" id="PS51718"/>
    </source>
</evidence>
<dbReference type="AlphaFoldDB" id="A0AAN6VH61"/>
<dbReference type="Proteomes" id="UP001302745">
    <property type="component" value="Unassembled WGS sequence"/>
</dbReference>
<feature type="domain" description="Dynamin-type G" evidence="5">
    <location>
        <begin position="1"/>
        <end position="287"/>
    </location>
</feature>
<reference evidence="6" key="2">
    <citation type="submission" date="2023-05" db="EMBL/GenBank/DDBJ databases">
        <authorList>
            <consortium name="Lawrence Berkeley National Laboratory"/>
            <person name="Steindorff A."/>
            <person name="Hensen N."/>
            <person name="Bonometti L."/>
            <person name="Westerberg I."/>
            <person name="Brannstrom I.O."/>
            <person name="Guillou S."/>
            <person name="Cros-Aarteil S."/>
            <person name="Calhoun S."/>
            <person name="Haridas S."/>
            <person name="Kuo A."/>
            <person name="Mondo S."/>
            <person name="Pangilinan J."/>
            <person name="Riley R."/>
            <person name="Labutti K."/>
            <person name="Andreopoulos B."/>
            <person name="Lipzen A."/>
            <person name="Chen C."/>
            <person name="Yanf M."/>
            <person name="Daum C."/>
            <person name="Ng V."/>
            <person name="Clum A."/>
            <person name="Ohm R."/>
            <person name="Martin F."/>
            <person name="Silar P."/>
            <person name="Natvig D."/>
            <person name="Lalanne C."/>
            <person name="Gautier V."/>
            <person name="Ament-Velasquez S.L."/>
            <person name="Kruys A."/>
            <person name="Hutchinson M.I."/>
            <person name="Powell A.J."/>
            <person name="Barry K."/>
            <person name="Miller A.N."/>
            <person name="Grigoriev I.V."/>
            <person name="Debuchy R."/>
            <person name="Gladieux P."/>
            <person name="Thoren M.H."/>
            <person name="Johannesson H."/>
        </authorList>
    </citation>
    <scope>NUCLEOTIDE SEQUENCE</scope>
    <source>
        <strain evidence="6">CBS 538.74</strain>
    </source>
</reference>
<dbReference type="InterPro" id="IPR001401">
    <property type="entry name" value="Dynamin_GTPase"/>
</dbReference>
<dbReference type="InterPro" id="IPR030381">
    <property type="entry name" value="G_DYNAMIN_dom"/>
</dbReference>
<dbReference type="GO" id="GO:0005525">
    <property type="term" value="F:GTP binding"/>
    <property type="evidence" value="ECO:0007669"/>
    <property type="project" value="InterPro"/>
</dbReference>
<dbReference type="SUPFAM" id="SSF52540">
    <property type="entry name" value="P-loop containing nucleoside triphosphate hydrolases"/>
    <property type="match status" value="1"/>
</dbReference>
<dbReference type="PROSITE" id="PS51718">
    <property type="entry name" value="G_DYNAMIN_2"/>
    <property type="match status" value="1"/>
</dbReference>
<accession>A0AAN6VH61</accession>
<organism evidence="6 7">
    <name type="scientific">Chaetomidium leptoderma</name>
    <dbReference type="NCBI Taxonomy" id="669021"/>
    <lineage>
        <taxon>Eukaryota</taxon>
        <taxon>Fungi</taxon>
        <taxon>Dikarya</taxon>
        <taxon>Ascomycota</taxon>
        <taxon>Pezizomycotina</taxon>
        <taxon>Sordariomycetes</taxon>
        <taxon>Sordariomycetidae</taxon>
        <taxon>Sordariales</taxon>
        <taxon>Chaetomiaceae</taxon>
        <taxon>Chaetomidium</taxon>
    </lineage>
</organism>
<keyword evidence="2" id="KW-0342">GTP-binding</keyword>
<dbReference type="SMART" id="SM00053">
    <property type="entry name" value="DYNc"/>
    <property type="match status" value="1"/>
</dbReference>
<comment type="caution">
    <text evidence="6">The sequence shown here is derived from an EMBL/GenBank/DDBJ whole genome shotgun (WGS) entry which is preliminary data.</text>
</comment>
<dbReference type="InterPro" id="IPR045063">
    <property type="entry name" value="Dynamin_N"/>
</dbReference>
<dbReference type="InterPro" id="IPR022812">
    <property type="entry name" value="Dynamin"/>
</dbReference>
<gene>
    <name evidence="6" type="ORF">C8A00DRAFT_45906</name>
</gene>
<dbReference type="InterPro" id="IPR020850">
    <property type="entry name" value="GED_dom"/>
</dbReference>